<feature type="region of interest" description="Disordered" evidence="1">
    <location>
        <begin position="282"/>
        <end position="898"/>
    </location>
</feature>
<feature type="compositionally biased region" description="Basic and acidic residues" evidence="1">
    <location>
        <begin position="465"/>
        <end position="475"/>
    </location>
</feature>
<sequence length="1522" mass="159022">MESRKRPNEDDASGPTAVTASTEAPAIPHASSTTQLPESAASTQPAAEQDDDDTKMDVDASSSGEAVPSPTVVAAATLAAKDFSNKRVKLTKEAEKTGSDYSPSSDIPDPATQSTESKGLQDWMKSLAEDNKETPAEGSAGGAKDTAAPSTDKALDHSKKDGVDNGQNVGSQDDQSGTAPSQTVGQLKVNPELLREQEQPSASSTASATASGTDSSSGANDLVRALLAPTDASAPAKTTESAPATTSSAATADLSESKTSEEISSSILAVASLSEPMVEAAVALDNSRAEETDKSVTKDRSPSNGNSNDLIQLLTNPSGTKVDTMAAATAPSSEEETATKQASESAAITSKESTQDSPSADSSTTAVTAKKDDERHEDRKEEGMQVDPMSSTSEPTPKDAKPSTEPSTEDSKEPPTENATVKSPVTRYEGDDIIMTIATGPSAAPQSPVSMEMSEVAEQPGSGATREKTEDDKESQSLPDTQAKDRTTTTTTTEQRPASPLPPITHDHSLSHAVPRLSASDSSLPERKSSLPETLPPISSLSGAQSLPSLHQPPRSSMSLSAMLINNDDDEDVDDEDMAEEPPQPPPRAPRNIFDQPSSATSRGASPSPPTAAAAAAATATVAAHKSGGGAFQPEPALKTEPTHRAMPRYSPTSSGEITPQQPVDEARAGGLGGPGGGGGIGGKEYAADEVMESGGVGGYAGHRHRHGSASDGRPSPVPGGGVAVGSGPMDKLPGLANINQTHGAPSMHAPSGGPPPPPSSGPGQHGAPHPHPPGRFMPGYPPSHQGPPHGSASLPPPPQHAAGHPPPPHHGQGPPPPHHHPHGAPPPQQQQQQSQQQHGPPHAHHHAANGHGHYPGPPPSIMPPGNGHGPQGHGPPASASGAAAPGVSAPAAMQQQQRPRLIVKNSENLQLPDRPEQFLGYYRYEPGVLLPAMEGKENSVLEVRIASSYLTYDNAKVRKRYLWGTDIYTDDSDVVAMIIHMGLFIPPLSSQSTEQEQFLPQTQQHNFVEYQSVPRHLCPGFDLAVTLRVQPRLVKYQGSIRHRIRSRSWRRTQHDGVSLKVESIRQIPLGQALNRGRSQSKQRVRETNAERLRVLSDRFEDDDTTESLQNEKALRAATFEFTQQGDPCFKYTPELVMDRHDGLSRKWTSWRLKKEVLILENDEERYEISLQHHAGTDSRRFDRYRVAVISPRTSLSLSSSRNNRNPTTYPLDLAQHQLVEILYEDLDWQDFEWVERGVVIQPDRYGTSTTATATTALIPQQQNGGGGEGGAGGGVHAMEESMAMEGVETAAASSGVSSGGGGAAAAAMNGRSAGVNVGAVHKDTAGGEYPREEGVFCLVSRLYWRPMSEKRPETTTTTNATTQPAATATTATTTTTAAAAAAAAAASSTPSSSSSSSQQPPRKEVENEINKDEQQQNAPSVPAAAGDKADVPPGPSSSLSTSASSTSPRSGGAPPAAPAAPAAQPESAEKGSANAAAAGTTGATATATTAAVTPLPPPPTSNAMEMEEKEEGELEEGEVAE</sequence>
<dbReference type="EMBL" id="JAAAJB010000176">
    <property type="protein sequence ID" value="KAG0262841.1"/>
    <property type="molecule type" value="Genomic_DNA"/>
</dbReference>
<feature type="compositionally biased region" description="Low complexity" evidence="1">
    <location>
        <begin position="830"/>
        <end position="841"/>
    </location>
</feature>
<feature type="compositionally biased region" description="Low complexity" evidence="1">
    <location>
        <begin position="1437"/>
        <end position="1494"/>
    </location>
</feature>
<comment type="caution">
    <text evidence="2">The sequence shown here is derived from an EMBL/GenBank/DDBJ whole genome shotgun (WGS) entry which is preliminary data.</text>
</comment>
<gene>
    <name evidence="2" type="ORF">DFQ27_002093</name>
</gene>
<feature type="compositionally biased region" description="Acidic residues" evidence="1">
    <location>
        <begin position="567"/>
        <end position="580"/>
    </location>
</feature>
<feature type="compositionally biased region" description="Polar residues" evidence="1">
    <location>
        <begin position="302"/>
        <end position="321"/>
    </location>
</feature>
<feature type="compositionally biased region" description="Pro residues" evidence="1">
    <location>
        <begin position="770"/>
        <end position="786"/>
    </location>
</feature>
<keyword evidence="3" id="KW-1185">Reference proteome</keyword>
<feature type="compositionally biased region" description="Polar residues" evidence="1">
    <location>
        <begin position="340"/>
        <end position="367"/>
    </location>
</feature>
<feature type="compositionally biased region" description="Gly residues" evidence="1">
    <location>
        <begin position="670"/>
        <end position="683"/>
    </location>
</feature>
<feature type="compositionally biased region" description="Low complexity" evidence="1">
    <location>
        <begin position="597"/>
        <end position="624"/>
    </location>
</feature>
<dbReference type="Gene3D" id="2.170.130.20">
    <property type="entry name" value="LCCL-like domain"/>
    <property type="match status" value="1"/>
</dbReference>
<feature type="compositionally biased region" description="Low complexity" evidence="1">
    <location>
        <begin position="99"/>
        <end position="110"/>
    </location>
</feature>
<feature type="compositionally biased region" description="Low complexity" evidence="1">
    <location>
        <begin position="232"/>
        <end position="252"/>
    </location>
</feature>
<feature type="compositionally biased region" description="Basic and acidic residues" evidence="1">
    <location>
        <begin position="153"/>
        <end position="163"/>
    </location>
</feature>
<dbReference type="InterPro" id="IPR036609">
    <property type="entry name" value="LCCL_sf"/>
</dbReference>
<feature type="compositionally biased region" description="Polar residues" evidence="1">
    <location>
        <begin position="651"/>
        <end position="662"/>
    </location>
</feature>
<feature type="compositionally biased region" description="Low complexity" evidence="1">
    <location>
        <begin position="201"/>
        <end position="219"/>
    </location>
</feature>
<protein>
    <submittedName>
        <fullName evidence="2">Uncharacterized protein</fullName>
    </submittedName>
</protein>
<evidence type="ECO:0000313" key="2">
    <source>
        <dbReference type="EMBL" id="KAG0262841.1"/>
    </source>
</evidence>
<feature type="region of interest" description="Disordered" evidence="1">
    <location>
        <begin position="1"/>
        <end position="263"/>
    </location>
</feature>
<dbReference type="Pfam" id="PF08642">
    <property type="entry name" value="Rxt3"/>
    <property type="match status" value="1"/>
</dbReference>
<feature type="compositionally biased region" description="Polar residues" evidence="1">
    <location>
        <begin position="537"/>
        <end position="560"/>
    </location>
</feature>
<proteinExistence type="predicted"/>
<organism evidence="2 3">
    <name type="scientific">Actinomortierella ambigua</name>
    <dbReference type="NCBI Taxonomy" id="1343610"/>
    <lineage>
        <taxon>Eukaryota</taxon>
        <taxon>Fungi</taxon>
        <taxon>Fungi incertae sedis</taxon>
        <taxon>Mucoromycota</taxon>
        <taxon>Mortierellomycotina</taxon>
        <taxon>Mortierellomycetes</taxon>
        <taxon>Mortierellales</taxon>
        <taxon>Mortierellaceae</taxon>
        <taxon>Actinomortierella</taxon>
    </lineage>
</organism>
<feature type="compositionally biased region" description="Basic and acidic residues" evidence="1">
    <location>
        <begin position="369"/>
        <end position="383"/>
    </location>
</feature>
<feature type="compositionally biased region" description="Low complexity" evidence="1">
    <location>
        <begin position="875"/>
        <end position="898"/>
    </location>
</feature>
<feature type="compositionally biased region" description="Basic and acidic residues" evidence="1">
    <location>
        <begin position="1402"/>
        <end position="1415"/>
    </location>
</feature>
<dbReference type="OrthoDB" id="3596986at2759"/>
<feature type="region of interest" description="Disordered" evidence="1">
    <location>
        <begin position="1350"/>
        <end position="1522"/>
    </location>
</feature>
<feature type="compositionally biased region" description="Polar residues" evidence="1">
    <location>
        <begin position="30"/>
        <end position="46"/>
    </location>
</feature>
<reference evidence="2" key="1">
    <citation type="journal article" date="2020" name="Fungal Divers.">
        <title>Resolving the Mortierellaceae phylogeny through synthesis of multi-gene phylogenetics and phylogenomics.</title>
        <authorList>
            <person name="Vandepol N."/>
            <person name="Liber J."/>
            <person name="Desiro A."/>
            <person name="Na H."/>
            <person name="Kennedy M."/>
            <person name="Barry K."/>
            <person name="Grigoriev I.V."/>
            <person name="Miller A.N."/>
            <person name="O'Donnell K."/>
            <person name="Stajich J.E."/>
            <person name="Bonito G."/>
        </authorList>
    </citation>
    <scope>NUCLEOTIDE SEQUENCE</scope>
    <source>
        <strain evidence="2">BC1065</strain>
    </source>
</reference>
<feature type="compositionally biased region" description="Basic and acidic residues" evidence="1">
    <location>
        <begin position="287"/>
        <end position="301"/>
    </location>
</feature>
<feature type="compositionally biased region" description="Acidic residues" evidence="1">
    <location>
        <begin position="1506"/>
        <end position="1522"/>
    </location>
</feature>
<name>A0A9P6U7T0_9FUNG</name>
<evidence type="ECO:0000313" key="3">
    <source>
        <dbReference type="Proteomes" id="UP000807716"/>
    </source>
</evidence>
<feature type="compositionally biased region" description="Polar residues" evidence="1">
    <location>
        <begin position="165"/>
        <end position="185"/>
    </location>
</feature>
<feature type="compositionally biased region" description="Pro residues" evidence="1">
    <location>
        <begin position="795"/>
        <end position="817"/>
    </location>
</feature>
<evidence type="ECO:0000256" key="1">
    <source>
        <dbReference type="SAM" id="MobiDB-lite"/>
    </source>
</evidence>
<dbReference type="InterPro" id="IPR013951">
    <property type="entry name" value="Rxt3"/>
</dbReference>
<accession>A0A9P6U7T0</accession>
<feature type="compositionally biased region" description="Low complexity" evidence="1">
    <location>
        <begin position="66"/>
        <end position="80"/>
    </location>
</feature>
<feature type="compositionally biased region" description="Low complexity" evidence="1">
    <location>
        <begin position="1355"/>
        <end position="1401"/>
    </location>
</feature>
<dbReference type="Proteomes" id="UP000807716">
    <property type="component" value="Unassembled WGS sequence"/>
</dbReference>